<dbReference type="GO" id="GO:0006518">
    <property type="term" value="P:peptide metabolic process"/>
    <property type="evidence" value="ECO:0007669"/>
    <property type="project" value="TreeGrafter"/>
</dbReference>
<dbReference type="Gene3D" id="3.40.630.10">
    <property type="entry name" value="Zn peptidases"/>
    <property type="match status" value="2"/>
</dbReference>
<evidence type="ECO:0000259" key="13">
    <source>
        <dbReference type="PROSITE" id="PS52035"/>
    </source>
</evidence>
<evidence type="ECO:0000256" key="10">
    <source>
        <dbReference type="SAM" id="MobiDB-lite"/>
    </source>
</evidence>
<feature type="chain" id="PRO_5036409751" description="Peptidase M14 domain-containing protein" evidence="12">
    <location>
        <begin position="22"/>
        <end position="994"/>
    </location>
</feature>
<feature type="region of interest" description="Disordered" evidence="10">
    <location>
        <begin position="163"/>
        <end position="187"/>
    </location>
</feature>
<name>A0A813ZN97_9BILA</name>
<keyword evidence="11" id="KW-1133">Transmembrane helix</keyword>
<evidence type="ECO:0000256" key="2">
    <source>
        <dbReference type="ARBA" id="ARBA00005988"/>
    </source>
</evidence>
<dbReference type="EMBL" id="CAJOBA010000403">
    <property type="protein sequence ID" value="CAF3529463.1"/>
    <property type="molecule type" value="Genomic_DNA"/>
</dbReference>
<dbReference type="EMBL" id="CAJOBC010001531">
    <property type="protein sequence ID" value="CAF3683808.1"/>
    <property type="molecule type" value="Genomic_DNA"/>
</dbReference>
<dbReference type="Pfam" id="PF13620">
    <property type="entry name" value="CarboxypepD_reg"/>
    <property type="match status" value="2"/>
</dbReference>
<gene>
    <name evidence="15" type="ORF">GPM918_LOCUS8658</name>
    <name evidence="14" type="ORF">OVA965_LOCUS1998</name>
    <name evidence="17" type="ORF">SRO942_LOCUS8656</name>
    <name evidence="16" type="ORF">TMI583_LOCUS1998</name>
</gene>
<feature type="domain" description="Peptidase M14" evidence="13">
    <location>
        <begin position="40"/>
        <end position="343"/>
    </location>
</feature>
<dbReference type="PROSITE" id="PS52035">
    <property type="entry name" value="PEPTIDASE_M14"/>
    <property type="match status" value="2"/>
</dbReference>
<dbReference type="GO" id="GO:0005615">
    <property type="term" value="C:extracellular space"/>
    <property type="evidence" value="ECO:0007669"/>
    <property type="project" value="TreeGrafter"/>
</dbReference>
<comment type="caution">
    <text evidence="15">The sequence shown here is derived from an EMBL/GenBank/DDBJ whole genome shotgun (WGS) entry which is preliminary data.</text>
</comment>
<evidence type="ECO:0000256" key="11">
    <source>
        <dbReference type="SAM" id="Phobius"/>
    </source>
</evidence>
<keyword evidence="11" id="KW-0812">Transmembrane</keyword>
<feature type="transmembrane region" description="Helical" evidence="11">
    <location>
        <begin position="897"/>
        <end position="923"/>
    </location>
</feature>
<dbReference type="OrthoDB" id="10249045at2759"/>
<dbReference type="InterPro" id="IPR008969">
    <property type="entry name" value="CarboxyPept-like_regulatory"/>
</dbReference>
<dbReference type="Proteomes" id="UP000681722">
    <property type="component" value="Unassembled WGS sequence"/>
</dbReference>
<keyword evidence="11" id="KW-0472">Membrane</keyword>
<feature type="compositionally biased region" description="Acidic residues" evidence="10">
    <location>
        <begin position="980"/>
        <end position="994"/>
    </location>
</feature>
<keyword evidence="6" id="KW-0378">Hydrolase</keyword>
<sequence length="994" mass="113197">MPLFLQSIYFLFLFFLTFCHSLRSPLEVEKDSSVYKLLEHYHHYTELDGLLQTWSKNYSKISQVFSIGKSFTGRELFVYRLTSPMINNTNVDDSINIEQLLKPKFKFIANMHGDETIGREMMIALIYYLLLNAKSDERINRLLTTTDIYIMPTMNPDGFERGREGACDSSSDHGRNNANGVDLNRNFPSQFDSPKDDLFNNREPETVAVMKWILNENFVLSANLHGGAVVASYPYDETALHQMNTYGAAPDDSLFRHLARVYASKHLTMHRGNLCNENFPDGITNGARWYDVQGGMQDFNYLHSNAFEITIELSCCKFPTSGTSLTEEWDNNKEALLSYIEQVHMGVKGLIRDSVSHTGISGALIQVEGILHPIRSVSQGAYWRLLLPGLYNITVTASGYEPQTKMLVNVITDNTTRLDFDLIQISSKPILSTDNLNILSNYANILMSGESVAKDNFLKTLLEPSSFHYHTYLQLVDQLKLLNKKYPNITSLYTIGKSVQNRDLWVIVISDQPLIHEPGEPEFKYIANMHGDESVGRELLLLFIEYLCINYQHNDYVTRLIDNVRIHIMVSMNPDGFEAEYNQHDFVNTDKYVKDKGRPNANNIDLNRDFPSINLNEINQQSNGAVVVNKQTQNRFDKLDSKHLEPEVRAVMHWSIVYPFVLSANLHGGALVVNYPYDVNVVYKNGNSSKTPDDDTFQMLSRAYSQAHPTMHDGNSCVKFKDGVTNGANWYIVNGGMQDWNYAYTNDFEITIELGCIKYPAEEQLQTYWNDNKGALLVFVTQVFFGIRGFVYDIKTKMALSGVLIHVHGINHNVTTYQDGDFWRLLAPGTYNVTAERLGYASETKENVVVRNHSSTLIEFHLNRTNPIEETVPASSDSNQQQTVYQRAKYFVLHEKAFLFIAGICALVLSTCLITCVICLRCARSPVKEKDRRGFQRYEPLATDISQECETRPRQAPISQLRNIFSKSQTNDDNGRLLAADDDSDDDMDVPQRS</sequence>
<dbReference type="InterPro" id="IPR057247">
    <property type="entry name" value="CARBOXYPEPT_ZN_2"/>
</dbReference>
<feature type="domain" description="Peptidase M14" evidence="13">
    <location>
        <begin position="468"/>
        <end position="783"/>
    </location>
</feature>
<dbReference type="InterPro" id="IPR000834">
    <property type="entry name" value="Peptidase_M14"/>
</dbReference>
<protein>
    <recommendedName>
        <fullName evidence="13">Peptidase M14 domain-containing protein</fullName>
    </recommendedName>
</protein>
<dbReference type="GO" id="GO:0004181">
    <property type="term" value="F:metallocarboxypeptidase activity"/>
    <property type="evidence" value="ECO:0007669"/>
    <property type="project" value="InterPro"/>
</dbReference>
<feature type="active site" description="Proton donor/acceptor" evidence="9">
    <location>
        <position position="753"/>
    </location>
</feature>
<dbReference type="PROSITE" id="PS00132">
    <property type="entry name" value="CARBOXYPEPT_ZN_1"/>
    <property type="match status" value="2"/>
</dbReference>
<dbReference type="InterPro" id="IPR057246">
    <property type="entry name" value="CARBOXYPEPT_ZN_1"/>
</dbReference>
<evidence type="ECO:0000313" key="15">
    <source>
        <dbReference type="EMBL" id="CAF0901441.1"/>
    </source>
</evidence>
<accession>A0A813ZN97</accession>
<evidence type="ECO:0000256" key="9">
    <source>
        <dbReference type="PROSITE-ProRule" id="PRU01379"/>
    </source>
</evidence>
<keyword evidence="5" id="KW-0479">Metal-binding</keyword>
<feature type="compositionally biased region" description="Basic and acidic residues" evidence="10">
    <location>
        <begin position="163"/>
        <end position="175"/>
    </location>
</feature>
<evidence type="ECO:0000256" key="6">
    <source>
        <dbReference type="ARBA" id="ARBA00022801"/>
    </source>
</evidence>
<evidence type="ECO:0000256" key="7">
    <source>
        <dbReference type="ARBA" id="ARBA00022833"/>
    </source>
</evidence>
<dbReference type="CDD" id="cd03858">
    <property type="entry name" value="M14_CP_N-E_like"/>
    <property type="match status" value="1"/>
</dbReference>
<comment type="cofactor">
    <cofactor evidence="1">
        <name>Zn(2+)</name>
        <dbReference type="ChEBI" id="CHEBI:29105"/>
    </cofactor>
</comment>
<dbReference type="EMBL" id="CAJNOK010000403">
    <property type="protein sequence ID" value="CAF0750791.1"/>
    <property type="molecule type" value="Genomic_DNA"/>
</dbReference>
<dbReference type="SUPFAM" id="SSF53187">
    <property type="entry name" value="Zn-dependent exopeptidases"/>
    <property type="match status" value="2"/>
</dbReference>
<feature type="signal peptide" evidence="12">
    <location>
        <begin position="1"/>
        <end position="21"/>
    </location>
</feature>
<organism evidence="15 18">
    <name type="scientific">Didymodactylos carnosus</name>
    <dbReference type="NCBI Taxonomy" id="1234261"/>
    <lineage>
        <taxon>Eukaryota</taxon>
        <taxon>Metazoa</taxon>
        <taxon>Spiralia</taxon>
        <taxon>Gnathifera</taxon>
        <taxon>Rotifera</taxon>
        <taxon>Eurotatoria</taxon>
        <taxon>Bdelloidea</taxon>
        <taxon>Philodinida</taxon>
        <taxon>Philodinidae</taxon>
        <taxon>Didymodactylos</taxon>
    </lineage>
</organism>
<evidence type="ECO:0000313" key="16">
    <source>
        <dbReference type="EMBL" id="CAF3529463.1"/>
    </source>
</evidence>
<dbReference type="GO" id="GO:0008270">
    <property type="term" value="F:zinc ion binding"/>
    <property type="evidence" value="ECO:0007669"/>
    <property type="project" value="InterPro"/>
</dbReference>
<dbReference type="SMART" id="SM00631">
    <property type="entry name" value="Zn_pept"/>
    <property type="match status" value="2"/>
</dbReference>
<keyword evidence="4" id="KW-0645">Protease</keyword>
<comment type="similarity">
    <text evidence="2 9">Belongs to the peptidase M14 family.</text>
</comment>
<dbReference type="SUPFAM" id="SSF49464">
    <property type="entry name" value="Carboxypeptidase regulatory domain-like"/>
    <property type="match status" value="2"/>
</dbReference>
<dbReference type="InterPro" id="IPR050753">
    <property type="entry name" value="Peptidase_M14_domain"/>
</dbReference>
<dbReference type="EMBL" id="CAJNOQ010001532">
    <property type="protein sequence ID" value="CAF0901441.1"/>
    <property type="molecule type" value="Genomic_DNA"/>
</dbReference>
<dbReference type="Proteomes" id="UP000682733">
    <property type="component" value="Unassembled WGS sequence"/>
</dbReference>
<feature type="active site" description="Proton donor/acceptor" evidence="9">
    <location>
        <position position="312"/>
    </location>
</feature>
<dbReference type="FunFam" id="3.40.630.10:FF:000020">
    <property type="entry name" value="Carboxypeptidase D"/>
    <property type="match status" value="2"/>
</dbReference>
<keyword evidence="18" id="KW-1185">Reference proteome</keyword>
<reference evidence="15" key="1">
    <citation type="submission" date="2021-02" db="EMBL/GenBank/DDBJ databases">
        <authorList>
            <person name="Nowell W R."/>
        </authorList>
    </citation>
    <scope>NUCLEOTIDE SEQUENCE</scope>
</reference>
<evidence type="ECO:0000313" key="14">
    <source>
        <dbReference type="EMBL" id="CAF0750791.1"/>
    </source>
</evidence>
<keyword evidence="7" id="KW-0862">Zinc</keyword>
<keyword evidence="12" id="KW-0732">Signal</keyword>
<feature type="region of interest" description="Disordered" evidence="10">
    <location>
        <begin position="951"/>
        <end position="994"/>
    </location>
</feature>
<evidence type="ECO:0000256" key="8">
    <source>
        <dbReference type="ARBA" id="ARBA00023180"/>
    </source>
</evidence>
<evidence type="ECO:0000313" key="17">
    <source>
        <dbReference type="EMBL" id="CAF3683808.1"/>
    </source>
</evidence>
<dbReference type="PRINTS" id="PR00765">
    <property type="entry name" value="CRBOXYPTASEA"/>
</dbReference>
<evidence type="ECO:0000313" key="18">
    <source>
        <dbReference type="Proteomes" id="UP000663829"/>
    </source>
</evidence>
<keyword evidence="3" id="KW-0121">Carboxypeptidase</keyword>
<dbReference type="PROSITE" id="PS00133">
    <property type="entry name" value="CARBOXYPEPT_ZN_2"/>
    <property type="match status" value="2"/>
</dbReference>
<dbReference type="Proteomes" id="UP000677228">
    <property type="component" value="Unassembled WGS sequence"/>
</dbReference>
<evidence type="ECO:0000256" key="1">
    <source>
        <dbReference type="ARBA" id="ARBA00001947"/>
    </source>
</evidence>
<dbReference type="PANTHER" id="PTHR11532:SF73">
    <property type="entry name" value="CARBOXYPEPTIDASE D"/>
    <property type="match status" value="1"/>
</dbReference>
<keyword evidence="8" id="KW-0325">Glycoprotein</keyword>
<dbReference type="Gene3D" id="2.60.40.1120">
    <property type="entry name" value="Carboxypeptidase-like, regulatory domain"/>
    <property type="match status" value="2"/>
</dbReference>
<evidence type="ECO:0000256" key="4">
    <source>
        <dbReference type="ARBA" id="ARBA00022670"/>
    </source>
</evidence>
<dbReference type="AlphaFoldDB" id="A0A813ZN97"/>
<evidence type="ECO:0000256" key="3">
    <source>
        <dbReference type="ARBA" id="ARBA00022645"/>
    </source>
</evidence>
<proteinExistence type="inferred from homology"/>
<evidence type="ECO:0000256" key="5">
    <source>
        <dbReference type="ARBA" id="ARBA00022723"/>
    </source>
</evidence>
<dbReference type="Proteomes" id="UP000663829">
    <property type="component" value="Unassembled WGS sequence"/>
</dbReference>
<dbReference type="CDD" id="cd11308">
    <property type="entry name" value="Peptidase_M14NE-CP-C_like"/>
    <property type="match status" value="2"/>
</dbReference>
<feature type="compositionally biased region" description="Polar residues" evidence="10">
    <location>
        <begin position="957"/>
        <end position="972"/>
    </location>
</feature>
<dbReference type="PANTHER" id="PTHR11532">
    <property type="entry name" value="PROTEASE M14 CARBOXYPEPTIDASE"/>
    <property type="match status" value="1"/>
</dbReference>
<evidence type="ECO:0000256" key="12">
    <source>
        <dbReference type="SAM" id="SignalP"/>
    </source>
</evidence>
<dbReference type="GO" id="GO:0016485">
    <property type="term" value="P:protein processing"/>
    <property type="evidence" value="ECO:0007669"/>
    <property type="project" value="TreeGrafter"/>
</dbReference>
<dbReference type="Pfam" id="PF00246">
    <property type="entry name" value="Peptidase_M14"/>
    <property type="match status" value="2"/>
</dbReference>